<reference evidence="3 4" key="1">
    <citation type="journal article" date="2019" name="Int. J. Syst. Evol. Microbiol.">
        <title>The Global Catalogue of Microorganisms (GCM) 10K type strain sequencing project: providing services to taxonomists for standard genome sequencing and annotation.</title>
        <authorList>
            <consortium name="The Broad Institute Genomics Platform"/>
            <consortium name="The Broad Institute Genome Sequencing Center for Infectious Disease"/>
            <person name="Wu L."/>
            <person name="Ma J."/>
        </authorList>
    </citation>
    <scope>NUCLEOTIDE SEQUENCE [LARGE SCALE GENOMIC DNA]</scope>
    <source>
        <strain evidence="3 4">JCM 14718</strain>
    </source>
</reference>
<sequence length="395" mass="42161">MLDRIADLARRGLTARGIGLPLAAVALLVAGLVFGYSDLAVLGTAGLIAAIGSVVWVASRPPLRVQRRVEPARVARGQECLGVVQIRNGSRWRSAALVGEDHCAGRDFEADQPLQPIRLSPREEITTTYQVPTRRRGIVDVGPLRIARRDPLGLVRLAWPYGKAARVWVHPRVYPLLHVPVGTNRSLDGIVDKVQHGSITFHALREYVAGDDLRHVHWRTSAHIGQLMVREHVDTSLPRIAVVLDDRPEVYDGDGFEDAVDAAASVVTAVVGSGLTVDLHLASGALIEGGPDIGVQPLLDLLAEVRPVEGTPFGSVLQRLRHRRRGDTAILLTGSGSTDGSELNQAAALSEVYPTVVIGAFGGSDVRAARLPGVTLIAAADAAAFADGWNAVPAW</sequence>
<keyword evidence="4" id="KW-1185">Reference proteome</keyword>
<evidence type="ECO:0000313" key="4">
    <source>
        <dbReference type="Proteomes" id="UP001500618"/>
    </source>
</evidence>
<protein>
    <submittedName>
        <fullName evidence="3">DUF58 domain-containing protein</fullName>
    </submittedName>
</protein>
<dbReference type="PANTHER" id="PTHR34351:SF1">
    <property type="entry name" value="SLR1927 PROTEIN"/>
    <property type="match status" value="1"/>
</dbReference>
<evidence type="ECO:0000313" key="3">
    <source>
        <dbReference type="EMBL" id="GAA1723001.1"/>
    </source>
</evidence>
<dbReference type="Proteomes" id="UP001500618">
    <property type="component" value="Unassembled WGS sequence"/>
</dbReference>
<dbReference type="RefSeq" id="WP_344315518.1">
    <property type="nucleotide sequence ID" value="NZ_BAAANY010000055.1"/>
</dbReference>
<keyword evidence="1" id="KW-0812">Transmembrane</keyword>
<accession>A0ABN2JD40</accession>
<feature type="domain" description="DUF58" evidence="2">
    <location>
        <begin position="204"/>
        <end position="255"/>
    </location>
</feature>
<evidence type="ECO:0000256" key="1">
    <source>
        <dbReference type="SAM" id="Phobius"/>
    </source>
</evidence>
<keyword evidence="1" id="KW-1133">Transmembrane helix</keyword>
<feature type="transmembrane region" description="Helical" evidence="1">
    <location>
        <begin position="39"/>
        <end position="58"/>
    </location>
</feature>
<gene>
    <name evidence="3" type="ORF">GCM10009765_83740</name>
</gene>
<keyword evidence="1" id="KW-0472">Membrane</keyword>
<dbReference type="PANTHER" id="PTHR34351">
    <property type="entry name" value="SLR1927 PROTEIN-RELATED"/>
    <property type="match status" value="1"/>
</dbReference>
<dbReference type="Pfam" id="PF01882">
    <property type="entry name" value="DUF58"/>
    <property type="match status" value="1"/>
</dbReference>
<evidence type="ECO:0000259" key="2">
    <source>
        <dbReference type="Pfam" id="PF01882"/>
    </source>
</evidence>
<feature type="transmembrane region" description="Helical" evidence="1">
    <location>
        <begin position="12"/>
        <end position="33"/>
    </location>
</feature>
<dbReference type="EMBL" id="BAAANY010000055">
    <property type="protein sequence ID" value="GAA1723001.1"/>
    <property type="molecule type" value="Genomic_DNA"/>
</dbReference>
<dbReference type="InterPro" id="IPR002881">
    <property type="entry name" value="DUF58"/>
</dbReference>
<proteinExistence type="predicted"/>
<comment type="caution">
    <text evidence="3">The sequence shown here is derived from an EMBL/GenBank/DDBJ whole genome shotgun (WGS) entry which is preliminary data.</text>
</comment>
<organism evidence="3 4">
    <name type="scientific">Fodinicola feengrottensis</name>
    <dbReference type="NCBI Taxonomy" id="435914"/>
    <lineage>
        <taxon>Bacteria</taxon>
        <taxon>Bacillati</taxon>
        <taxon>Actinomycetota</taxon>
        <taxon>Actinomycetes</taxon>
        <taxon>Mycobacteriales</taxon>
        <taxon>Fodinicola</taxon>
    </lineage>
</organism>
<name>A0ABN2JD40_9ACTN</name>